<dbReference type="Proteomes" id="UP001054252">
    <property type="component" value="Unassembled WGS sequence"/>
</dbReference>
<reference evidence="1 2" key="1">
    <citation type="journal article" date="2021" name="Commun. Biol.">
        <title>The genome of Shorea leprosula (Dipterocarpaceae) highlights the ecological relevance of drought in aseasonal tropical rainforests.</title>
        <authorList>
            <person name="Ng K.K.S."/>
            <person name="Kobayashi M.J."/>
            <person name="Fawcett J.A."/>
            <person name="Hatakeyama M."/>
            <person name="Paape T."/>
            <person name="Ng C.H."/>
            <person name="Ang C.C."/>
            <person name="Tnah L.H."/>
            <person name="Lee C.T."/>
            <person name="Nishiyama T."/>
            <person name="Sese J."/>
            <person name="O'Brien M.J."/>
            <person name="Copetti D."/>
            <person name="Mohd Noor M.I."/>
            <person name="Ong R.C."/>
            <person name="Putra M."/>
            <person name="Sireger I.Z."/>
            <person name="Indrioko S."/>
            <person name="Kosugi Y."/>
            <person name="Izuno A."/>
            <person name="Isagi Y."/>
            <person name="Lee S.L."/>
            <person name="Shimizu K.K."/>
        </authorList>
    </citation>
    <scope>NUCLEOTIDE SEQUENCE [LARGE SCALE GENOMIC DNA]</scope>
    <source>
        <strain evidence="1">214</strain>
    </source>
</reference>
<evidence type="ECO:0000313" key="1">
    <source>
        <dbReference type="EMBL" id="GKV02822.1"/>
    </source>
</evidence>
<gene>
    <name evidence="1" type="ORF">SLEP1_g15212</name>
</gene>
<accession>A0AAV5ILM3</accession>
<sequence length="101" mass="11564">MISQLQSLPMIEHFLYKFQPWLNFMLKPFFSSEGVICFSNLSCYNTRVCEISEALCNQSLVHCSTLSSQGLNKNLKTVGCKLSNVLRFFIIYKAHAFTSLI</sequence>
<organism evidence="1 2">
    <name type="scientific">Rubroshorea leprosula</name>
    <dbReference type="NCBI Taxonomy" id="152421"/>
    <lineage>
        <taxon>Eukaryota</taxon>
        <taxon>Viridiplantae</taxon>
        <taxon>Streptophyta</taxon>
        <taxon>Embryophyta</taxon>
        <taxon>Tracheophyta</taxon>
        <taxon>Spermatophyta</taxon>
        <taxon>Magnoliopsida</taxon>
        <taxon>eudicotyledons</taxon>
        <taxon>Gunneridae</taxon>
        <taxon>Pentapetalae</taxon>
        <taxon>rosids</taxon>
        <taxon>malvids</taxon>
        <taxon>Malvales</taxon>
        <taxon>Dipterocarpaceae</taxon>
        <taxon>Rubroshorea</taxon>
    </lineage>
</organism>
<comment type="caution">
    <text evidence="1">The sequence shown here is derived from an EMBL/GenBank/DDBJ whole genome shotgun (WGS) entry which is preliminary data.</text>
</comment>
<name>A0AAV5ILM3_9ROSI</name>
<keyword evidence="2" id="KW-1185">Reference proteome</keyword>
<dbReference type="EMBL" id="BPVZ01000019">
    <property type="protein sequence ID" value="GKV02822.1"/>
    <property type="molecule type" value="Genomic_DNA"/>
</dbReference>
<proteinExistence type="predicted"/>
<dbReference type="AlphaFoldDB" id="A0AAV5ILM3"/>
<evidence type="ECO:0000313" key="2">
    <source>
        <dbReference type="Proteomes" id="UP001054252"/>
    </source>
</evidence>
<protein>
    <submittedName>
        <fullName evidence="1">Uncharacterized protein</fullName>
    </submittedName>
</protein>